<organism evidence="1">
    <name type="scientific">Aphanomyces stellatus</name>
    <dbReference type="NCBI Taxonomy" id="120398"/>
    <lineage>
        <taxon>Eukaryota</taxon>
        <taxon>Sar</taxon>
        <taxon>Stramenopiles</taxon>
        <taxon>Oomycota</taxon>
        <taxon>Saprolegniomycetes</taxon>
        <taxon>Saprolegniales</taxon>
        <taxon>Verrucalvaceae</taxon>
        <taxon>Aphanomyces</taxon>
    </lineage>
</organism>
<dbReference type="EMBL" id="VJMH01000720">
    <property type="protein sequence ID" value="KAF0714736.1"/>
    <property type="molecule type" value="Genomic_DNA"/>
</dbReference>
<comment type="caution">
    <text evidence="1">The sequence shown here is derived from an EMBL/GenBank/DDBJ whole genome shotgun (WGS) entry which is preliminary data.</text>
</comment>
<proteinExistence type="predicted"/>
<dbReference type="AlphaFoldDB" id="A0A6A4ZDN5"/>
<name>A0A6A4ZDN5_9STRA</name>
<dbReference type="InterPro" id="IPR011992">
    <property type="entry name" value="EF-hand-dom_pair"/>
</dbReference>
<protein>
    <recommendedName>
        <fullName evidence="2">EF-hand domain-containing protein</fullName>
    </recommendedName>
</protein>
<evidence type="ECO:0008006" key="2">
    <source>
        <dbReference type="Google" id="ProtNLM"/>
    </source>
</evidence>
<feature type="non-terminal residue" evidence="1">
    <location>
        <position position="177"/>
    </location>
</feature>
<evidence type="ECO:0000313" key="1">
    <source>
        <dbReference type="EMBL" id="KAF0714736.1"/>
    </source>
</evidence>
<sequence>MSQRWWLGLPHVTLSSFFEFPQTRRQRMSFCDRYDILGDPMHVSATSVVVKAIDRRIARVTFDEYANRDDVLTEQGFVNCMQVLASMATKDVRDSPVWCEQQFDAFHKDKGGNISWTVFESFCNEVCGEFHVAIKFMRSRQSSDRELNIRDGVESKYVVPTLPCDQNAIERNVASLT</sequence>
<dbReference type="SUPFAM" id="SSF47473">
    <property type="entry name" value="EF-hand"/>
    <property type="match status" value="1"/>
</dbReference>
<reference evidence="1" key="1">
    <citation type="submission" date="2019-06" db="EMBL/GenBank/DDBJ databases">
        <title>Genomics analysis of Aphanomyces spp. identifies a new class of oomycete effector associated with host adaptation.</title>
        <authorList>
            <person name="Gaulin E."/>
        </authorList>
    </citation>
    <scope>NUCLEOTIDE SEQUENCE</scope>
    <source>
        <strain evidence="1">CBS 578.67</strain>
    </source>
</reference>
<accession>A0A6A4ZDN5</accession>
<gene>
    <name evidence="1" type="ORF">As57867_003710</name>
</gene>